<keyword evidence="2" id="KW-1185">Reference proteome</keyword>
<accession>A0ABQ7GVK7</accession>
<gene>
    <name evidence="1" type="ORF">DUNSADRAFT_2468</name>
</gene>
<protein>
    <submittedName>
        <fullName evidence="1">Uncharacterized protein</fullName>
    </submittedName>
</protein>
<proteinExistence type="predicted"/>
<name>A0ABQ7GVK7_DUNSA</name>
<evidence type="ECO:0000313" key="1">
    <source>
        <dbReference type="EMBL" id="KAF5838633.1"/>
    </source>
</evidence>
<sequence>MRAFYTVCEMYPTALPYPCWQAMGRLFLECCSHRFCCPGSFPFFLSPARAAAGTHLQLCRCQQSRSKQSGKVYDLIYGSCIRNWVWRMLVNATLSWLSQGSLFGLAAIG</sequence>
<organism evidence="1 2">
    <name type="scientific">Dunaliella salina</name>
    <name type="common">Green alga</name>
    <name type="synonym">Protococcus salinus</name>
    <dbReference type="NCBI Taxonomy" id="3046"/>
    <lineage>
        <taxon>Eukaryota</taxon>
        <taxon>Viridiplantae</taxon>
        <taxon>Chlorophyta</taxon>
        <taxon>core chlorophytes</taxon>
        <taxon>Chlorophyceae</taxon>
        <taxon>CS clade</taxon>
        <taxon>Chlamydomonadales</taxon>
        <taxon>Dunaliellaceae</taxon>
        <taxon>Dunaliella</taxon>
    </lineage>
</organism>
<evidence type="ECO:0000313" key="2">
    <source>
        <dbReference type="Proteomes" id="UP000815325"/>
    </source>
</evidence>
<dbReference type="Proteomes" id="UP000815325">
    <property type="component" value="Unassembled WGS sequence"/>
</dbReference>
<dbReference type="EMBL" id="MU069571">
    <property type="protein sequence ID" value="KAF5838633.1"/>
    <property type="molecule type" value="Genomic_DNA"/>
</dbReference>
<reference evidence="1" key="1">
    <citation type="submission" date="2017-08" db="EMBL/GenBank/DDBJ databases">
        <authorList>
            <person name="Polle J.E."/>
            <person name="Barry K."/>
            <person name="Cushman J."/>
            <person name="Schmutz J."/>
            <person name="Tran D."/>
            <person name="Hathwaick L.T."/>
            <person name="Yim W.C."/>
            <person name="Jenkins J."/>
            <person name="Mckie-Krisberg Z.M."/>
            <person name="Prochnik S."/>
            <person name="Lindquist E."/>
            <person name="Dockter R.B."/>
            <person name="Adam C."/>
            <person name="Molina H."/>
            <person name="Bunkerborg J."/>
            <person name="Jin E."/>
            <person name="Buchheim M."/>
            <person name="Magnuson J."/>
        </authorList>
    </citation>
    <scope>NUCLEOTIDE SEQUENCE</scope>
    <source>
        <strain evidence="1">CCAP 19/18</strain>
    </source>
</reference>
<comment type="caution">
    <text evidence="1">The sequence shown here is derived from an EMBL/GenBank/DDBJ whole genome shotgun (WGS) entry which is preliminary data.</text>
</comment>